<name>A0A9P6IFJ0_9PEZI</name>
<dbReference type="Pfam" id="PF00107">
    <property type="entry name" value="ADH_zinc_N"/>
    <property type="match status" value="1"/>
</dbReference>
<evidence type="ECO:0000259" key="11">
    <source>
        <dbReference type="SMART" id="SM00829"/>
    </source>
</evidence>
<comment type="function">
    <text evidence="6">Xylitol dehydrogenase which catalyzes the conversion of xylitol to D-xylulose. Xylose is a major component of hemicelluloses such as xylan. Most fungi utilize D-xylose via three enzymatic reactions, xylose reductase (XR), xylitol dehydrogenase (XDH), and xylulokinase, to form xylulose 5-phosphate, which enters pentose phosphate pathway.</text>
</comment>
<evidence type="ECO:0000256" key="6">
    <source>
        <dbReference type="ARBA" id="ARBA00024843"/>
    </source>
</evidence>
<dbReference type="GO" id="GO:0003939">
    <property type="term" value="F:L-iditol 2-dehydrogenase (NAD+) activity"/>
    <property type="evidence" value="ECO:0007669"/>
    <property type="project" value="TreeGrafter"/>
</dbReference>
<sequence>MNGSLPTSNRAVVWAGARKLNIEQRPIRAPNDDEVLVEIITTGICGSDCHNWESDQVSCQLILGHESAGIIVQLGKKVVNRHLGQRVAVEPGFSCRECEFCGRGNPNICANLKYCGMDPTDGTLSQYFTCRASNTVPIPDEVSWEEAGAIQPLAIAVQVARRASLNPSQSLAIFGCGPLGLLILAVAKAYGVKKIVMFDIEKSRTRFAESYGAHVGLVTPKHEDPSKDTLSFAQAYAKEIIANHDLGHGFDVSIEASGAEVCATMAVCMLKAGGTCIQAGLGKPMASVPLFLITANELNVKGTVRYTHGCFEDAIGLLSRKAVDLRPLITATYPLTQANEAFEAQHSRNDIKIVIFNQK</sequence>
<evidence type="ECO:0000256" key="9">
    <source>
        <dbReference type="ARBA" id="ARBA00030139"/>
    </source>
</evidence>
<comment type="cofactor">
    <cofactor evidence="1 10">
        <name>Zn(2+)</name>
        <dbReference type="ChEBI" id="CHEBI:29105"/>
    </cofactor>
</comment>
<dbReference type="EC" id="1.1.1.9" evidence="8"/>
<dbReference type="PANTHER" id="PTHR43161:SF9">
    <property type="entry name" value="SORBITOL DEHYDROGENASE"/>
    <property type="match status" value="1"/>
</dbReference>
<dbReference type="PANTHER" id="PTHR43161">
    <property type="entry name" value="SORBITOL DEHYDROGENASE"/>
    <property type="match status" value="1"/>
</dbReference>
<accession>A0A9P6IFJ0</accession>
<dbReference type="Proteomes" id="UP000781932">
    <property type="component" value="Unassembled WGS sequence"/>
</dbReference>
<evidence type="ECO:0000256" key="8">
    <source>
        <dbReference type="ARBA" id="ARBA00026119"/>
    </source>
</evidence>
<protein>
    <recommendedName>
        <fullName evidence="8">D-xylulose reductase</fullName>
        <ecNumber evidence="8">1.1.1.9</ecNumber>
    </recommendedName>
    <alternativeName>
        <fullName evidence="9">Xylitol dehydrogenase A</fullName>
    </alternativeName>
</protein>
<keyword evidence="3 10" id="KW-0479">Metal-binding</keyword>
<dbReference type="PROSITE" id="PS00059">
    <property type="entry name" value="ADH_ZINC"/>
    <property type="match status" value="1"/>
</dbReference>
<dbReference type="OrthoDB" id="1879366at2759"/>
<feature type="domain" description="Enoyl reductase (ER)" evidence="11">
    <location>
        <begin position="16"/>
        <end position="355"/>
    </location>
</feature>
<dbReference type="SUPFAM" id="SSF50129">
    <property type="entry name" value="GroES-like"/>
    <property type="match status" value="1"/>
</dbReference>
<evidence type="ECO:0000256" key="2">
    <source>
        <dbReference type="ARBA" id="ARBA00008072"/>
    </source>
</evidence>
<evidence type="ECO:0000256" key="10">
    <source>
        <dbReference type="RuleBase" id="RU361277"/>
    </source>
</evidence>
<dbReference type="InterPro" id="IPR013154">
    <property type="entry name" value="ADH-like_N"/>
</dbReference>
<organism evidence="12 13">
    <name type="scientific">Colletotrichum karsti</name>
    <dbReference type="NCBI Taxonomy" id="1095194"/>
    <lineage>
        <taxon>Eukaryota</taxon>
        <taxon>Fungi</taxon>
        <taxon>Dikarya</taxon>
        <taxon>Ascomycota</taxon>
        <taxon>Pezizomycotina</taxon>
        <taxon>Sordariomycetes</taxon>
        <taxon>Hypocreomycetidae</taxon>
        <taxon>Glomerellales</taxon>
        <taxon>Glomerellaceae</taxon>
        <taxon>Colletotrichum</taxon>
        <taxon>Colletotrichum boninense species complex</taxon>
    </lineage>
</organism>
<comment type="caution">
    <text evidence="12">The sequence shown here is derived from an EMBL/GenBank/DDBJ whole genome shotgun (WGS) entry which is preliminary data.</text>
</comment>
<proteinExistence type="inferred from homology"/>
<dbReference type="InterPro" id="IPR036291">
    <property type="entry name" value="NAD(P)-bd_dom_sf"/>
</dbReference>
<gene>
    <name evidence="12" type="ORF">CkaCkLH20_00645</name>
</gene>
<dbReference type="GO" id="GO:0008270">
    <property type="term" value="F:zinc ion binding"/>
    <property type="evidence" value="ECO:0007669"/>
    <property type="project" value="InterPro"/>
</dbReference>
<evidence type="ECO:0000256" key="5">
    <source>
        <dbReference type="ARBA" id="ARBA00023002"/>
    </source>
</evidence>
<dbReference type="Gene3D" id="3.40.50.720">
    <property type="entry name" value="NAD(P)-binding Rossmann-like Domain"/>
    <property type="match status" value="1"/>
</dbReference>
<dbReference type="SMART" id="SM00829">
    <property type="entry name" value="PKS_ER"/>
    <property type="match status" value="1"/>
</dbReference>
<keyword evidence="13" id="KW-1185">Reference proteome</keyword>
<evidence type="ECO:0000313" key="12">
    <source>
        <dbReference type="EMBL" id="KAF9881499.1"/>
    </source>
</evidence>
<dbReference type="Gene3D" id="3.90.180.10">
    <property type="entry name" value="Medium-chain alcohol dehydrogenases, catalytic domain"/>
    <property type="match status" value="1"/>
</dbReference>
<comment type="similarity">
    <text evidence="2 10">Belongs to the zinc-containing alcohol dehydrogenase family.</text>
</comment>
<keyword evidence="4 10" id="KW-0862">Zinc</keyword>
<dbReference type="Pfam" id="PF08240">
    <property type="entry name" value="ADH_N"/>
    <property type="match status" value="1"/>
</dbReference>
<dbReference type="InterPro" id="IPR002328">
    <property type="entry name" value="ADH_Zn_CS"/>
</dbReference>
<dbReference type="GeneID" id="62156439"/>
<dbReference type="AlphaFoldDB" id="A0A9P6IFJ0"/>
<dbReference type="InterPro" id="IPR011032">
    <property type="entry name" value="GroES-like_sf"/>
</dbReference>
<dbReference type="EMBL" id="JAATWM020000002">
    <property type="protein sequence ID" value="KAF9881499.1"/>
    <property type="molecule type" value="Genomic_DNA"/>
</dbReference>
<comment type="pathway">
    <text evidence="7">Carbohydrate degradation; L-arabinose degradation via L-arabinitol; D-xylulose 5-phosphate from L-arabinose (fungal route): step 4/5.</text>
</comment>
<reference evidence="12" key="2">
    <citation type="submission" date="2020-11" db="EMBL/GenBank/DDBJ databases">
        <title>Whole genome sequencing of Colletotrichum sp.</title>
        <authorList>
            <person name="Li H."/>
        </authorList>
    </citation>
    <scope>NUCLEOTIDE SEQUENCE</scope>
    <source>
        <strain evidence="12">CkLH20</strain>
    </source>
</reference>
<evidence type="ECO:0000256" key="3">
    <source>
        <dbReference type="ARBA" id="ARBA00022723"/>
    </source>
</evidence>
<dbReference type="RefSeq" id="XP_038750960.1">
    <property type="nucleotide sequence ID" value="XM_038883365.1"/>
</dbReference>
<dbReference type="InterPro" id="IPR020843">
    <property type="entry name" value="ER"/>
</dbReference>
<keyword evidence="5" id="KW-0560">Oxidoreductase</keyword>
<dbReference type="InterPro" id="IPR013149">
    <property type="entry name" value="ADH-like_C"/>
</dbReference>
<reference evidence="12" key="1">
    <citation type="submission" date="2020-03" db="EMBL/GenBank/DDBJ databases">
        <authorList>
            <person name="He L."/>
        </authorList>
    </citation>
    <scope>NUCLEOTIDE SEQUENCE</scope>
    <source>
        <strain evidence="12">CkLH20</strain>
    </source>
</reference>
<dbReference type="GO" id="GO:0006062">
    <property type="term" value="P:sorbitol catabolic process"/>
    <property type="evidence" value="ECO:0007669"/>
    <property type="project" value="TreeGrafter"/>
</dbReference>
<evidence type="ECO:0000256" key="1">
    <source>
        <dbReference type="ARBA" id="ARBA00001947"/>
    </source>
</evidence>
<evidence type="ECO:0000313" key="13">
    <source>
        <dbReference type="Proteomes" id="UP000781932"/>
    </source>
</evidence>
<dbReference type="GO" id="GO:0046526">
    <property type="term" value="F:D-xylulose reductase activity"/>
    <property type="evidence" value="ECO:0007669"/>
    <property type="project" value="UniProtKB-EC"/>
</dbReference>
<evidence type="ECO:0000256" key="4">
    <source>
        <dbReference type="ARBA" id="ARBA00022833"/>
    </source>
</evidence>
<dbReference type="SUPFAM" id="SSF51735">
    <property type="entry name" value="NAD(P)-binding Rossmann-fold domains"/>
    <property type="match status" value="1"/>
</dbReference>
<evidence type="ECO:0000256" key="7">
    <source>
        <dbReference type="ARBA" id="ARBA00025713"/>
    </source>
</evidence>